<keyword evidence="2" id="KW-1185">Reference proteome</keyword>
<organism evidence="1 2">
    <name type="scientific">Ranatra chinensis</name>
    <dbReference type="NCBI Taxonomy" id="642074"/>
    <lineage>
        <taxon>Eukaryota</taxon>
        <taxon>Metazoa</taxon>
        <taxon>Ecdysozoa</taxon>
        <taxon>Arthropoda</taxon>
        <taxon>Hexapoda</taxon>
        <taxon>Insecta</taxon>
        <taxon>Pterygota</taxon>
        <taxon>Neoptera</taxon>
        <taxon>Paraneoptera</taxon>
        <taxon>Hemiptera</taxon>
        <taxon>Heteroptera</taxon>
        <taxon>Panheteroptera</taxon>
        <taxon>Nepomorpha</taxon>
        <taxon>Nepidae</taxon>
        <taxon>Ranatrinae</taxon>
        <taxon>Ranatra</taxon>
    </lineage>
</organism>
<dbReference type="AlphaFoldDB" id="A0ABD0YT77"/>
<reference evidence="1 2" key="1">
    <citation type="submission" date="2024-07" db="EMBL/GenBank/DDBJ databases">
        <title>Chromosome-level genome assembly of the water stick insect Ranatra chinensis (Heteroptera: Nepidae).</title>
        <authorList>
            <person name="Liu X."/>
        </authorList>
    </citation>
    <scope>NUCLEOTIDE SEQUENCE [LARGE SCALE GENOMIC DNA]</scope>
    <source>
        <strain evidence="1">Cailab_2021Rc</strain>
        <tissue evidence="1">Muscle</tissue>
    </source>
</reference>
<protein>
    <recommendedName>
        <fullName evidence="3">Bromo domain-containing protein</fullName>
    </recommendedName>
</protein>
<gene>
    <name evidence="1" type="ORF">AAG570_003803</name>
</gene>
<accession>A0ABD0YT77</accession>
<evidence type="ECO:0000313" key="1">
    <source>
        <dbReference type="EMBL" id="KAL1122399.1"/>
    </source>
</evidence>
<evidence type="ECO:0008006" key="3">
    <source>
        <dbReference type="Google" id="ProtNLM"/>
    </source>
</evidence>
<name>A0ABD0YT77_9HEMI</name>
<evidence type="ECO:0000313" key="2">
    <source>
        <dbReference type="Proteomes" id="UP001558652"/>
    </source>
</evidence>
<dbReference type="Proteomes" id="UP001558652">
    <property type="component" value="Unassembled WGS sequence"/>
</dbReference>
<comment type="caution">
    <text evidence="1">The sequence shown here is derived from an EMBL/GenBank/DDBJ whole genome shotgun (WGS) entry which is preliminary data.</text>
</comment>
<sequence>MKSDASSFVQHHIDVLPLANSIARCGEGPSQTKRKPAVVAFYFWTFLIDRPSSLASTPDSAIGRTIGQKLVENRSEMGLDVVPKKLVECYREPQPYLLPMTLRSLVDIIRKVEDNSYFAMDMRILANAILHRYMSVM</sequence>
<dbReference type="EMBL" id="JBFDAA010000014">
    <property type="protein sequence ID" value="KAL1122399.1"/>
    <property type="molecule type" value="Genomic_DNA"/>
</dbReference>
<proteinExistence type="predicted"/>